<keyword evidence="3" id="KW-1003">Cell membrane</keyword>
<dbReference type="AlphaFoldDB" id="A0A5C4ND10"/>
<evidence type="ECO:0000256" key="5">
    <source>
        <dbReference type="ARBA" id="ARBA00022989"/>
    </source>
</evidence>
<dbReference type="Proteomes" id="UP000305709">
    <property type="component" value="Unassembled WGS sequence"/>
</dbReference>
<comment type="caution">
    <text evidence="8">The sequence shown here is derived from an EMBL/GenBank/DDBJ whole genome shotgun (WGS) entry which is preliminary data.</text>
</comment>
<evidence type="ECO:0000313" key="8">
    <source>
        <dbReference type="EMBL" id="TNC65805.1"/>
    </source>
</evidence>
<keyword evidence="5 7" id="KW-1133">Transmembrane helix</keyword>
<feature type="transmembrane region" description="Helical" evidence="7">
    <location>
        <begin position="6"/>
        <end position="25"/>
    </location>
</feature>
<evidence type="ECO:0000256" key="1">
    <source>
        <dbReference type="ARBA" id="ARBA00004651"/>
    </source>
</evidence>
<evidence type="ECO:0000256" key="4">
    <source>
        <dbReference type="ARBA" id="ARBA00022692"/>
    </source>
</evidence>
<dbReference type="OrthoDB" id="9799219at2"/>
<dbReference type="PANTHER" id="PTHR34583:SF2">
    <property type="entry name" value="ANTIPORTER SUBUNIT MNHC2-RELATED"/>
    <property type="match status" value="1"/>
</dbReference>
<accession>A0A5C4ND10</accession>
<dbReference type="Pfam" id="PF00420">
    <property type="entry name" value="Oxidored_q2"/>
    <property type="match status" value="1"/>
</dbReference>
<dbReference type="Gene3D" id="1.10.287.3510">
    <property type="match status" value="1"/>
</dbReference>
<feature type="transmembrane region" description="Helical" evidence="7">
    <location>
        <begin position="63"/>
        <end position="84"/>
    </location>
</feature>
<evidence type="ECO:0000256" key="3">
    <source>
        <dbReference type="ARBA" id="ARBA00022475"/>
    </source>
</evidence>
<comment type="subcellular location">
    <subcellularLocation>
        <location evidence="1">Cell membrane</location>
        <topology evidence="1">Multi-pass membrane protein</topology>
    </subcellularLocation>
</comment>
<comment type="similarity">
    <text evidence="2">Belongs to the CPA3 antiporters (TC 2.A.63) subunit C family.</text>
</comment>
<evidence type="ECO:0000256" key="6">
    <source>
        <dbReference type="ARBA" id="ARBA00023136"/>
    </source>
</evidence>
<keyword evidence="6 7" id="KW-0472">Membrane</keyword>
<dbReference type="InterPro" id="IPR050601">
    <property type="entry name" value="CPA3_antiporter_subunitC"/>
</dbReference>
<reference evidence="8 9" key="1">
    <citation type="submission" date="2019-06" db="EMBL/GenBank/DDBJ databases">
        <authorList>
            <person name="Jiang L."/>
        </authorList>
    </citation>
    <scope>NUCLEOTIDE SEQUENCE [LARGE SCALE GENOMIC DNA]</scope>
    <source>
        <strain evidence="8 9">YIM 48858</strain>
    </source>
</reference>
<dbReference type="RefSeq" id="WP_139082954.1">
    <property type="nucleotide sequence ID" value="NZ_VDFV01000036.1"/>
</dbReference>
<dbReference type="EMBL" id="VDFV01000036">
    <property type="protein sequence ID" value="TNC65805.1"/>
    <property type="molecule type" value="Genomic_DNA"/>
</dbReference>
<dbReference type="PANTHER" id="PTHR34583">
    <property type="entry name" value="ANTIPORTER SUBUNIT MNHC2-RELATED"/>
    <property type="match status" value="1"/>
</dbReference>
<dbReference type="InterPro" id="IPR039428">
    <property type="entry name" value="NUOK/Mnh_C1-like"/>
</dbReference>
<evidence type="ECO:0000313" key="9">
    <source>
        <dbReference type="Proteomes" id="UP000305709"/>
    </source>
</evidence>
<dbReference type="GO" id="GO:0005886">
    <property type="term" value="C:plasma membrane"/>
    <property type="evidence" value="ECO:0007669"/>
    <property type="project" value="UniProtKB-SubCell"/>
</dbReference>
<keyword evidence="4 7" id="KW-0812">Transmembrane</keyword>
<proteinExistence type="inferred from homology"/>
<keyword evidence="9" id="KW-1185">Reference proteome</keyword>
<feature type="transmembrane region" description="Helical" evidence="7">
    <location>
        <begin position="32"/>
        <end position="51"/>
    </location>
</feature>
<evidence type="ECO:0000256" key="7">
    <source>
        <dbReference type="SAM" id="Phobius"/>
    </source>
</evidence>
<gene>
    <name evidence="8" type="ORF">FHG71_17315</name>
</gene>
<organism evidence="8 9">
    <name type="scientific">Rubellimicrobium roseum</name>
    <dbReference type="NCBI Taxonomy" id="687525"/>
    <lineage>
        <taxon>Bacteria</taxon>
        <taxon>Pseudomonadati</taxon>
        <taxon>Pseudomonadota</taxon>
        <taxon>Alphaproteobacteria</taxon>
        <taxon>Rhodobacterales</taxon>
        <taxon>Roseobacteraceae</taxon>
        <taxon>Rubellimicrobium</taxon>
    </lineage>
</organism>
<sequence>MTAALWHALVGAGLFSLSLYHLIVAQDLLRRIIAVNLLGTGLFVILVALGYRGPDAPPDPVPHALVLTGIVVAVSATGLALALARRVHASGGRSEDV</sequence>
<name>A0A5C4ND10_9RHOB</name>
<protein>
    <submittedName>
        <fullName evidence="8">Na+/H+ antiporter subunit C</fullName>
    </submittedName>
</protein>
<evidence type="ECO:0000256" key="2">
    <source>
        <dbReference type="ARBA" id="ARBA00010388"/>
    </source>
</evidence>